<evidence type="ECO:0000313" key="5">
    <source>
        <dbReference type="Proteomes" id="UP000055611"/>
    </source>
</evidence>
<dbReference type="EMBL" id="SOBK01000013">
    <property type="protein sequence ID" value="TDT86351.1"/>
    <property type="molecule type" value="Genomic_DNA"/>
</dbReference>
<proteinExistence type="predicted"/>
<dbReference type="KEGG" id="dej:AWY79_00510"/>
<dbReference type="Proteomes" id="UP000295506">
    <property type="component" value="Unassembled WGS sequence"/>
</dbReference>
<dbReference type="EMBL" id="CP014206">
    <property type="protein sequence ID" value="AMK09693.1"/>
    <property type="molecule type" value="Genomic_DNA"/>
</dbReference>
<dbReference type="AlphaFoldDB" id="A0A140D926"/>
<reference evidence="3 5" key="1">
    <citation type="journal article" date="2016" name="Front. Microbiol.">
        <title>Genome Sequence of the Piezophilic, Mesophilic Sulfate-Reducing Bacterium Desulfovibrio indicus J2T.</title>
        <authorList>
            <person name="Cao J."/>
            <person name="Maignien L."/>
            <person name="Shao Z."/>
            <person name="Alain K."/>
            <person name="Jebbar M."/>
        </authorList>
    </citation>
    <scope>NUCLEOTIDE SEQUENCE [LARGE SCALE GENOMIC DNA]</scope>
    <source>
        <strain evidence="3 5">J2</strain>
    </source>
</reference>
<protein>
    <submittedName>
        <fullName evidence="4">Uncharacterized protein</fullName>
    </submittedName>
</protein>
<feature type="signal peptide" evidence="2">
    <location>
        <begin position="1"/>
        <end position="17"/>
    </location>
</feature>
<keyword evidence="5" id="KW-1185">Reference proteome</keyword>
<feature type="region of interest" description="Disordered" evidence="1">
    <location>
        <begin position="241"/>
        <end position="271"/>
    </location>
</feature>
<evidence type="ECO:0000313" key="4">
    <source>
        <dbReference type="EMBL" id="TDT86351.1"/>
    </source>
</evidence>
<keyword evidence="2" id="KW-0732">Signal</keyword>
<evidence type="ECO:0000256" key="2">
    <source>
        <dbReference type="SAM" id="SignalP"/>
    </source>
</evidence>
<evidence type="ECO:0000313" key="3">
    <source>
        <dbReference type="EMBL" id="AMK09693.1"/>
    </source>
</evidence>
<organism evidence="4 6">
    <name type="scientific">Pseudodesulfovibrio indicus</name>
    <dbReference type="NCBI Taxonomy" id="1716143"/>
    <lineage>
        <taxon>Bacteria</taxon>
        <taxon>Pseudomonadati</taxon>
        <taxon>Thermodesulfobacteriota</taxon>
        <taxon>Desulfovibrionia</taxon>
        <taxon>Desulfovibrionales</taxon>
        <taxon>Desulfovibrionaceae</taxon>
    </lineage>
</organism>
<accession>A0A140D926</accession>
<gene>
    <name evidence="3" type="ORF">AWY79_00510</name>
    <name evidence="4" type="ORF">EDC59_11325</name>
</gene>
<feature type="chain" id="PRO_5044548680" evidence="2">
    <location>
        <begin position="18"/>
        <end position="271"/>
    </location>
</feature>
<dbReference type="Proteomes" id="UP000055611">
    <property type="component" value="Chromosome"/>
</dbReference>
<name>A0A140D926_9BACT</name>
<evidence type="ECO:0000313" key="6">
    <source>
        <dbReference type="Proteomes" id="UP000295506"/>
    </source>
</evidence>
<evidence type="ECO:0000256" key="1">
    <source>
        <dbReference type="SAM" id="MobiDB-lite"/>
    </source>
</evidence>
<sequence length="271" mass="27840">MLAGLLALGLLLTPALAAAYGGGGGGGGAFESDTSKPQMDPWTRAEVAEIFKDLSPAEHNTMVEAFSGSTISKRDLLTVRQVFLEQYSNEAQSEAEMLDACVKTLEILDKMGEISQEGLSFVPGVGWVTSVTLGAARGGANAYRDGLSGADIAKGIVIGGGASALAGQMSAIDANKAFNTAKAGINLARNAVSQQVKTRAVGVVTRAMGRYGIGKAMDYGTEKGLSKAMEKLADYVSAPNMAQQPSFTPDPAYDPMSSAPASPIAGGTPQL</sequence>
<reference evidence="4 6" key="2">
    <citation type="submission" date="2019-03" db="EMBL/GenBank/DDBJ databases">
        <title>Genomic Encyclopedia of Type Strains, Phase IV (KMG-IV): sequencing the most valuable type-strain genomes for metagenomic binning, comparative biology and taxonomic classification.</title>
        <authorList>
            <person name="Goeker M."/>
        </authorList>
    </citation>
    <scope>NUCLEOTIDE SEQUENCE [LARGE SCALE GENOMIC DNA]</scope>
    <source>
        <strain evidence="4 6">DSM 101483</strain>
    </source>
</reference>